<sequence>MSKQADAVEGIVFDLLQLTLQFNELF</sequence>
<accession>A0A382T1X9</accession>
<evidence type="ECO:0000313" key="1">
    <source>
        <dbReference type="EMBL" id="SVD15251.1"/>
    </source>
</evidence>
<dbReference type="AlphaFoldDB" id="A0A382T1X9"/>
<protein>
    <submittedName>
        <fullName evidence="1">Uncharacterized protein</fullName>
    </submittedName>
</protein>
<dbReference type="EMBL" id="UINC01132748">
    <property type="protein sequence ID" value="SVD15251.1"/>
    <property type="molecule type" value="Genomic_DNA"/>
</dbReference>
<gene>
    <name evidence="1" type="ORF">METZ01_LOCUS368105</name>
</gene>
<name>A0A382T1X9_9ZZZZ</name>
<proteinExistence type="predicted"/>
<organism evidence="1">
    <name type="scientific">marine metagenome</name>
    <dbReference type="NCBI Taxonomy" id="408172"/>
    <lineage>
        <taxon>unclassified sequences</taxon>
        <taxon>metagenomes</taxon>
        <taxon>ecological metagenomes</taxon>
    </lineage>
</organism>
<reference evidence="1" key="1">
    <citation type="submission" date="2018-05" db="EMBL/GenBank/DDBJ databases">
        <authorList>
            <person name="Lanie J.A."/>
            <person name="Ng W.-L."/>
            <person name="Kazmierczak K.M."/>
            <person name="Andrzejewski T.M."/>
            <person name="Davidsen T.M."/>
            <person name="Wayne K.J."/>
            <person name="Tettelin H."/>
            <person name="Glass J.I."/>
            <person name="Rusch D."/>
            <person name="Podicherti R."/>
            <person name="Tsui H.-C.T."/>
            <person name="Winkler M.E."/>
        </authorList>
    </citation>
    <scope>NUCLEOTIDE SEQUENCE</scope>
</reference>